<dbReference type="RefSeq" id="WP_400187320.1">
    <property type="nucleotide sequence ID" value="NZ_JBGORX010000002.1"/>
</dbReference>
<feature type="domain" description="PapC-like C-terminal" evidence="1">
    <location>
        <begin position="701"/>
        <end position="763"/>
    </location>
</feature>
<accession>A0ABW8D914</accession>
<organism evidence="2 3">
    <name type="scientific">Legionella lytica</name>
    <dbReference type="NCBI Taxonomy" id="96232"/>
    <lineage>
        <taxon>Bacteria</taxon>
        <taxon>Pseudomonadati</taxon>
        <taxon>Pseudomonadota</taxon>
        <taxon>Gammaproteobacteria</taxon>
        <taxon>Legionellales</taxon>
        <taxon>Legionellaceae</taxon>
        <taxon>Legionella</taxon>
    </lineage>
</organism>
<dbReference type="Gene3D" id="2.60.40.2610">
    <property type="entry name" value="Outer membrane usher protein FimD, plug domain"/>
    <property type="match status" value="1"/>
</dbReference>
<dbReference type="InterPro" id="IPR000015">
    <property type="entry name" value="Fimb_usher"/>
</dbReference>
<dbReference type="Gene3D" id="2.60.40.3110">
    <property type="match status" value="1"/>
</dbReference>
<dbReference type="PANTHER" id="PTHR30451:SF5">
    <property type="entry name" value="SLR0019 PROTEIN"/>
    <property type="match status" value="1"/>
</dbReference>
<evidence type="ECO:0000313" key="3">
    <source>
        <dbReference type="Proteomes" id="UP001615550"/>
    </source>
</evidence>
<reference evidence="2 3" key="1">
    <citation type="submission" date="2024-08" db="EMBL/GenBank/DDBJ databases">
        <title>Draft Genome Sequence of Legionella lytica strain DSB2004, Isolated From a Fire Sprinkler System.</title>
        <authorList>
            <person name="Everhart A.D."/>
            <person name="Kidane D.T."/>
            <person name="Farone A.L."/>
            <person name="Farone M.B."/>
        </authorList>
    </citation>
    <scope>NUCLEOTIDE SEQUENCE [LARGE SCALE GENOMIC DNA]</scope>
    <source>
        <strain evidence="2 3">DSB2004</strain>
    </source>
</reference>
<dbReference type="EMBL" id="JBGORX010000002">
    <property type="protein sequence ID" value="MFJ1268471.1"/>
    <property type="molecule type" value="Genomic_DNA"/>
</dbReference>
<gene>
    <name evidence="2" type="ORF">ACD661_07895</name>
</gene>
<evidence type="ECO:0000313" key="2">
    <source>
        <dbReference type="EMBL" id="MFJ1268471.1"/>
    </source>
</evidence>
<dbReference type="PANTHER" id="PTHR30451">
    <property type="entry name" value="OUTER MEMBRANE USHER PROTEIN"/>
    <property type="match status" value="1"/>
</dbReference>
<evidence type="ECO:0000259" key="1">
    <source>
        <dbReference type="Pfam" id="PF13953"/>
    </source>
</evidence>
<dbReference type="Pfam" id="PF00577">
    <property type="entry name" value="Usher"/>
    <property type="match status" value="2"/>
</dbReference>
<comment type="caution">
    <text evidence="2">The sequence shown here is derived from an EMBL/GenBank/DDBJ whole genome shotgun (WGS) entry which is preliminary data.</text>
</comment>
<name>A0ABW8D914_9GAMM</name>
<dbReference type="InterPro" id="IPR025949">
    <property type="entry name" value="PapC-like_C"/>
</dbReference>
<proteinExistence type="predicted"/>
<sequence length="777" mass="86290">MLSENTHAENKSMLQPLLVTLTLNGIASTKIYRCYQDEKKQVWAEQKDLNALGFPITTQAPIHYKDREYVLLDWYENIEYALDEHALILIIKTPLAWHKKIIKTKIKLDNVGLRPQHSGAFFNYDANSRFNGWTRKTDFASFTEAGLFTPYGVGTSSVLLNGYDFFQCKNGVTRLETSWTIDEPEHIASWRFGDSISSGLVWNGAVRFAGVQYATNFTTQPSLITFPQPVISGEAILPSSIDVLVNGMENYRQSVERGTYYLAQLPVITGAGTIQVMAKDMLGREQISTFSYYAAPVLLKPGLADYSFEVGSMRSWYGTRNYQYGQALGVATYSLGLTEHDTAGVHLELLKEHQTLGFSNHYLLGTVGVLSVGVAGSHTAKTKSWSDGQIKRGLGGLMSVGFRRQTTFLSYGAQATVANHDYFQIGTFRNKGYPNFTLQSFVGLSTEHWGAVSLTYTALNNAFNPVLAAPYEYLLPNSQVLMLSYSKNLFKRVFFTVSGLSDLRERNSQQIFATLSIPLDGGNKSISLNEYSQSGQHQENIQLIKNLPLGNGYGYRFTAADNKSSPVIGEANWQTNQGLLGARYINTNGGQYGEVNARGSVINFAHRTFFARYVDQSFALVDASGFHNAEVLYRNQPIGKTNKAGYLYVPQLLAYQPNEIKLDTSKLPLTAQIKEASRTVTPYRRSGVLVKFDLFLAQNILLTLHQNNGEPVPAGAVVYMDEDPAPIPVGYYGQAFISSQGGTRLSGTARWEEQMCHFSIDIPASGKAVQKERTLCN</sequence>
<dbReference type="Gene3D" id="2.60.40.2070">
    <property type="match status" value="1"/>
</dbReference>
<protein>
    <submittedName>
        <fullName evidence="2">Fimbria/pilus outer membrane usher protein</fullName>
    </submittedName>
</protein>
<dbReference type="InterPro" id="IPR042186">
    <property type="entry name" value="FimD_plug_dom"/>
</dbReference>
<dbReference type="Proteomes" id="UP001615550">
    <property type="component" value="Unassembled WGS sequence"/>
</dbReference>
<keyword evidence="3" id="KW-1185">Reference proteome</keyword>
<dbReference type="Pfam" id="PF13953">
    <property type="entry name" value="PapC_C"/>
    <property type="match status" value="1"/>
</dbReference>
<dbReference type="InterPro" id="IPR043142">
    <property type="entry name" value="PapC-like_C_sf"/>
</dbReference>